<proteinExistence type="predicted"/>
<dbReference type="Proteomes" id="UP000477311">
    <property type="component" value="Unassembled WGS sequence"/>
</dbReference>
<name>A0A6M1RU56_9BACT</name>
<dbReference type="InterPro" id="IPR036291">
    <property type="entry name" value="NAD(P)-bd_dom_sf"/>
</dbReference>
<protein>
    <submittedName>
        <fullName evidence="2">NAD-dependent epimerase/dehydratase family protein</fullName>
    </submittedName>
</protein>
<dbReference type="RefSeq" id="WP_165108498.1">
    <property type="nucleotide sequence ID" value="NZ_JAAKYA010000082.1"/>
</dbReference>
<reference evidence="2 3" key="1">
    <citation type="submission" date="2020-02" db="EMBL/GenBank/DDBJ databases">
        <title>Draft genome sequence of Limisphaera ngatamarikiensis NGM72.4T, a thermophilic Verrucomicrobia grouped in subdivision 3.</title>
        <authorList>
            <person name="Carere C.R."/>
            <person name="Steen J."/>
            <person name="Hugenholtz P."/>
            <person name="Stott M.B."/>
        </authorList>
    </citation>
    <scope>NUCLEOTIDE SEQUENCE [LARGE SCALE GENOMIC DNA]</scope>
    <source>
        <strain evidence="2 3">NGM72.4</strain>
    </source>
</reference>
<keyword evidence="3" id="KW-1185">Reference proteome</keyword>
<evidence type="ECO:0000313" key="2">
    <source>
        <dbReference type="EMBL" id="NGO40175.1"/>
    </source>
</evidence>
<accession>A0A6M1RU56</accession>
<dbReference type="Pfam" id="PF01370">
    <property type="entry name" value="Epimerase"/>
    <property type="match status" value="1"/>
</dbReference>
<evidence type="ECO:0000259" key="1">
    <source>
        <dbReference type="Pfam" id="PF01370"/>
    </source>
</evidence>
<sequence>MNVLITGGAGFIGRRLAERLAADGIGVRVLDLRAPHDAMVSFHPGDVRDPEAVGRAVAGTNAVFHLAAEHRDDVRPVERYQEVNVRGTANLLEAMTRAGCHRIVFTSTVAVYPLNVHEPDEEHPPAPFNDYGRSKLEAERLVEAWAAGDPNRCAVIVRLCVVFGEGNRGNVYNLLHQIASGRFVMVGRGGNRKSMAYVGNVAAFLRWCLDLPPGLHRFNYADKPDLTTAELVGLARRALGRDGHWTARLRLPYPIGLGLGYVADGLARLTGRSLPWSSIRVKKFCAETTVNTARLERTGFVRPFTLQEGLRRMIEHEFLSAGSSAGQAPGADR</sequence>
<comment type="caution">
    <text evidence="2">The sequence shown here is derived from an EMBL/GenBank/DDBJ whole genome shotgun (WGS) entry which is preliminary data.</text>
</comment>
<dbReference type="EMBL" id="JAAKYA010000082">
    <property type="protein sequence ID" value="NGO40175.1"/>
    <property type="molecule type" value="Genomic_DNA"/>
</dbReference>
<feature type="domain" description="NAD-dependent epimerase/dehydratase" evidence="1">
    <location>
        <begin position="3"/>
        <end position="211"/>
    </location>
</feature>
<dbReference type="InterPro" id="IPR001509">
    <property type="entry name" value="Epimerase_deHydtase"/>
</dbReference>
<evidence type="ECO:0000313" key="3">
    <source>
        <dbReference type="Proteomes" id="UP000477311"/>
    </source>
</evidence>
<organism evidence="2 3">
    <name type="scientific">Limisphaera ngatamarikiensis</name>
    <dbReference type="NCBI Taxonomy" id="1324935"/>
    <lineage>
        <taxon>Bacteria</taxon>
        <taxon>Pseudomonadati</taxon>
        <taxon>Verrucomicrobiota</taxon>
        <taxon>Verrucomicrobiia</taxon>
        <taxon>Limisphaerales</taxon>
        <taxon>Limisphaeraceae</taxon>
        <taxon>Limisphaera</taxon>
    </lineage>
</organism>
<dbReference type="AlphaFoldDB" id="A0A6M1RU56"/>
<dbReference type="Gene3D" id="3.40.50.720">
    <property type="entry name" value="NAD(P)-binding Rossmann-like Domain"/>
    <property type="match status" value="1"/>
</dbReference>
<dbReference type="InterPro" id="IPR050177">
    <property type="entry name" value="Lipid_A_modif_metabolic_enz"/>
</dbReference>
<dbReference type="SUPFAM" id="SSF51735">
    <property type="entry name" value="NAD(P)-binding Rossmann-fold domains"/>
    <property type="match status" value="1"/>
</dbReference>
<dbReference type="PANTHER" id="PTHR43245">
    <property type="entry name" value="BIFUNCTIONAL POLYMYXIN RESISTANCE PROTEIN ARNA"/>
    <property type="match status" value="1"/>
</dbReference>
<gene>
    <name evidence="2" type="ORF">G4L39_12335</name>
</gene>